<dbReference type="EMBL" id="LAZR01025480">
    <property type="protein sequence ID" value="KKL71796.1"/>
    <property type="molecule type" value="Genomic_DNA"/>
</dbReference>
<protein>
    <submittedName>
        <fullName evidence="1">Uncharacterized protein</fullName>
    </submittedName>
</protein>
<name>A0A0F9F023_9ZZZZ</name>
<comment type="caution">
    <text evidence="1">The sequence shown here is derived from an EMBL/GenBank/DDBJ whole genome shotgun (WGS) entry which is preliminary data.</text>
</comment>
<evidence type="ECO:0000313" key="1">
    <source>
        <dbReference type="EMBL" id="KKL71796.1"/>
    </source>
</evidence>
<dbReference type="AlphaFoldDB" id="A0A0F9F023"/>
<sequence>MTEEIEPQCLVPVWLLWTMNERNVIGLRGIATNSTTAHMWRKTLLSDPGIVRVWIDRSQLDHLYARNLTELLAYRS</sequence>
<accession>A0A0F9F023</accession>
<gene>
    <name evidence="1" type="ORF">LCGC14_2091330</name>
</gene>
<proteinExistence type="predicted"/>
<reference evidence="1" key="1">
    <citation type="journal article" date="2015" name="Nature">
        <title>Complex archaea that bridge the gap between prokaryotes and eukaryotes.</title>
        <authorList>
            <person name="Spang A."/>
            <person name="Saw J.H."/>
            <person name="Jorgensen S.L."/>
            <person name="Zaremba-Niedzwiedzka K."/>
            <person name="Martijn J."/>
            <person name="Lind A.E."/>
            <person name="van Eijk R."/>
            <person name="Schleper C."/>
            <person name="Guy L."/>
            <person name="Ettema T.J."/>
        </authorList>
    </citation>
    <scope>NUCLEOTIDE SEQUENCE</scope>
</reference>
<organism evidence="1">
    <name type="scientific">marine sediment metagenome</name>
    <dbReference type="NCBI Taxonomy" id="412755"/>
    <lineage>
        <taxon>unclassified sequences</taxon>
        <taxon>metagenomes</taxon>
        <taxon>ecological metagenomes</taxon>
    </lineage>
</organism>